<keyword evidence="10" id="KW-1133">Transmembrane helix</keyword>
<dbReference type="CDD" id="cd16527">
    <property type="entry name" value="RING-HC_PEX10"/>
    <property type="match status" value="1"/>
</dbReference>
<dbReference type="InterPro" id="IPR037508">
    <property type="entry name" value="Msb1/Mug8"/>
</dbReference>
<comment type="similarity">
    <text evidence="3">Belongs to the pex2/pex10/pex12 family.</text>
</comment>
<feature type="compositionally biased region" description="Low complexity" evidence="14">
    <location>
        <begin position="795"/>
        <end position="805"/>
    </location>
</feature>
<evidence type="ECO:0000313" key="16">
    <source>
        <dbReference type="EMBL" id="KAH3664810.1"/>
    </source>
</evidence>
<keyword evidence="8" id="KW-0862">Zinc</keyword>
<evidence type="ECO:0000256" key="9">
    <source>
        <dbReference type="ARBA" id="ARBA00022927"/>
    </source>
</evidence>
<dbReference type="Pfam" id="PF13639">
    <property type="entry name" value="zf-RING_2"/>
    <property type="match status" value="1"/>
</dbReference>
<dbReference type="Gene3D" id="3.30.40.10">
    <property type="entry name" value="Zinc/RING finger domain, C3HC4 (zinc finger)"/>
    <property type="match status" value="1"/>
</dbReference>
<dbReference type="GO" id="GO:0005935">
    <property type="term" value="C:cellular bud neck"/>
    <property type="evidence" value="ECO:0007669"/>
    <property type="project" value="TreeGrafter"/>
</dbReference>
<protein>
    <recommendedName>
        <fullName evidence="15">RING-type domain-containing protein</fullName>
    </recommendedName>
</protein>
<proteinExistence type="inferred from homology"/>
<dbReference type="SUPFAM" id="SSF57850">
    <property type="entry name" value="RING/U-box"/>
    <property type="match status" value="1"/>
</dbReference>
<dbReference type="GO" id="GO:0016562">
    <property type="term" value="P:protein import into peroxisome matrix, receptor recycling"/>
    <property type="evidence" value="ECO:0007669"/>
    <property type="project" value="UniProtKB-ARBA"/>
</dbReference>
<dbReference type="InterPro" id="IPR001841">
    <property type="entry name" value="Znf_RING"/>
</dbReference>
<sequence>MAAPEEVGSFIYSADLDRAAAADYKPKTQYRYGLAGDKYDVEFQRKDVKDAIHIITSEIKRQGTKTPYLLLPFRPQQHDPALKSFLNEIFEDGKVADPEIIRQQVRQVSPYVLISALKFFWCRLPGNCVIGWKTYTKFVTLDEEAGFPKRAFLEFMPSCLSSGAHASIVYDFFDLIVALILNSKHNMLSAKKVARLCGLWAFHPVKKRQNETPSFERGMYEWIPAGDATFHLLLSFLNSMPPKGQIEKLPKSLQHILKNTPYPPPATTTSNSSSRFLQEVPMVTIKVNNPSKNPAELLVRVSKTLKFNDPTVFYTREDYLLLKRLFKDVDGLISKLSSEGSRLLDNMCIYDEDMISDGTSGNKLAYKLIPGWSEDMTSPKPVELRDADYFTATVSRATIDDYFIWTWLASLGSEETSAKKKMFGKTYILEVELAEGFKKWVIVEEQDIERDGYDIEIELKRERLKDLQDKIREAEKEVEKMKSANRTRVVSESKDLNDITNKMSEPLPSKPYRTSPLPPPPVPDKDFLSTPNGKENGSPSPPNERGLKANSGSSNNTEVKTPSPVKDELKPPPMRPISEQSHEVGNPKSSLPPPASLPANNPVHVNNRLPPPKDDHFATQLQQTHLSEQSANGMQNSPGSYNQKPLPLAKHTVMQGSFSHQTLGPAFAKIPPEATTPAAPASPSSAPMAASSPASVSISNFEPPKLQQQIRNSKIFDDIESLESELMDVLKDDEDPRDSADPSPQKPTLSPPIQSRAPVQTAPPSLPNQAMQRYSHQGAPAMGYGINAPHPAYVSSTPRSRSSSPMRYGQSLSPSPEHLAQSPYGSPSLEQRGRMPPPMQAVQPMPMNYYPQYPKYRTYPAPPPSGYAVPHGAPYGGYFLPNGYAAAPIPPQGYAPAPAYGGGHFAPAPVGLAPRHKNKNQNTNKTQARNALMKGDFALAQFPDLPTELSRTKRKPKAKVNHEEDAVASPVRIEGTDENDKKRRIIIKPLKKPGVPSSPVVEETPSRAETPTGSKARASGLSGELDRSGRPCKRWTKKTRVFKTFSGWDVELLSFANAPAIVRANQKDSYFESRLHNQLLDVVKAIKGSHFVHKYPEELRTLATALYLCLTTLVGSKTLGEEYVDLVYVSRDGRKIPKFASRFGFVVAYVLFPYAVRQLLQKLKSQQSRLAQLVSGVSYMNVMDLLNLHLALFYFTGKYYQFAKRLFGLRYAFGYRVDKNQQGARGNYELLGLLIIFQTVFKNVANLRKLWGATETVQDSGDLIYRFRDQTSDVIDLADPKVLPYLPEASRTCMLCLSPMKDPSCGECGHVFCWKCVLDWVKERQECPLCRAKMRESQLLPLR</sequence>
<dbReference type="SMART" id="SM00184">
    <property type="entry name" value="RING"/>
    <property type="match status" value="1"/>
</dbReference>
<evidence type="ECO:0000256" key="14">
    <source>
        <dbReference type="SAM" id="MobiDB-lite"/>
    </source>
</evidence>
<dbReference type="EMBL" id="JAEUBD010001178">
    <property type="protein sequence ID" value="KAH3664810.1"/>
    <property type="molecule type" value="Genomic_DNA"/>
</dbReference>
<keyword evidence="7 13" id="KW-0863">Zinc-finger</keyword>
<accession>A0A9P8P4C0</accession>
<comment type="pathway">
    <text evidence="2">Protein modification; protein ubiquitination.</text>
</comment>
<feature type="compositionally biased region" description="Polar residues" evidence="14">
    <location>
        <begin position="550"/>
        <end position="560"/>
    </location>
</feature>
<feature type="compositionally biased region" description="Acidic residues" evidence="14">
    <location>
        <begin position="726"/>
        <end position="736"/>
    </location>
</feature>
<dbReference type="PROSITE" id="PS00518">
    <property type="entry name" value="ZF_RING_1"/>
    <property type="match status" value="1"/>
</dbReference>
<feature type="domain" description="RING-type" evidence="15">
    <location>
        <begin position="1293"/>
        <end position="1331"/>
    </location>
</feature>
<feature type="region of interest" description="Disordered" evidence="14">
    <location>
        <begin position="477"/>
        <end position="646"/>
    </location>
</feature>
<reference evidence="16" key="2">
    <citation type="submission" date="2021-01" db="EMBL/GenBank/DDBJ databases">
        <authorList>
            <person name="Schikora-Tamarit M.A."/>
        </authorList>
    </citation>
    <scope>NUCLEOTIDE SEQUENCE</scope>
    <source>
        <strain evidence="16">NCAIM Y.01608</strain>
    </source>
</reference>
<keyword evidence="5" id="KW-0812">Transmembrane</keyword>
<feature type="compositionally biased region" description="Polar residues" evidence="14">
    <location>
        <begin position="619"/>
        <end position="643"/>
    </location>
</feature>
<evidence type="ECO:0000259" key="15">
    <source>
        <dbReference type="PROSITE" id="PS50089"/>
    </source>
</evidence>
<dbReference type="GO" id="GO:0016567">
    <property type="term" value="P:protein ubiquitination"/>
    <property type="evidence" value="ECO:0007669"/>
    <property type="project" value="UniProtKB-ARBA"/>
</dbReference>
<organism evidence="16 17">
    <name type="scientific">Ogataea polymorpha</name>
    <dbReference type="NCBI Taxonomy" id="460523"/>
    <lineage>
        <taxon>Eukaryota</taxon>
        <taxon>Fungi</taxon>
        <taxon>Dikarya</taxon>
        <taxon>Ascomycota</taxon>
        <taxon>Saccharomycotina</taxon>
        <taxon>Pichiomycetes</taxon>
        <taxon>Pichiales</taxon>
        <taxon>Pichiaceae</taxon>
        <taxon>Ogataea</taxon>
    </lineage>
</organism>
<evidence type="ECO:0000256" key="2">
    <source>
        <dbReference type="ARBA" id="ARBA00004906"/>
    </source>
</evidence>
<dbReference type="InterPro" id="IPR012965">
    <property type="entry name" value="Msb1/Mug8_dom"/>
</dbReference>
<evidence type="ECO:0000256" key="10">
    <source>
        <dbReference type="ARBA" id="ARBA00022989"/>
    </source>
</evidence>
<evidence type="ECO:0000256" key="1">
    <source>
        <dbReference type="ARBA" id="ARBA00004585"/>
    </source>
</evidence>
<keyword evidence="11" id="KW-0472">Membrane</keyword>
<dbReference type="PANTHER" id="PTHR28093:SF1">
    <property type="entry name" value="MORPHOGENESIS-RELATED PROTEIN MSB1"/>
    <property type="match status" value="1"/>
</dbReference>
<feature type="region of interest" description="Disordered" evidence="14">
    <location>
        <begin position="986"/>
        <end position="1029"/>
    </location>
</feature>
<dbReference type="Pfam" id="PF08101">
    <property type="entry name" value="Msb1-Mug8_dom"/>
    <property type="match status" value="1"/>
</dbReference>
<dbReference type="InterPro" id="IPR017907">
    <property type="entry name" value="Znf_RING_CS"/>
</dbReference>
<dbReference type="GO" id="GO:0005934">
    <property type="term" value="C:cellular bud tip"/>
    <property type="evidence" value="ECO:0007669"/>
    <property type="project" value="TreeGrafter"/>
</dbReference>
<comment type="subcellular location">
    <subcellularLocation>
        <location evidence="1">Peroxisome membrane</location>
        <topology evidence="1">Multi-pass membrane protein</topology>
    </subcellularLocation>
</comment>
<comment type="caution">
    <text evidence="16">The sequence shown here is derived from an EMBL/GenBank/DDBJ whole genome shotgun (WGS) entry which is preliminary data.</text>
</comment>
<evidence type="ECO:0000313" key="17">
    <source>
        <dbReference type="Proteomes" id="UP000788993"/>
    </source>
</evidence>
<dbReference type="GO" id="GO:0005778">
    <property type="term" value="C:peroxisomal membrane"/>
    <property type="evidence" value="ECO:0007669"/>
    <property type="project" value="UniProtKB-SubCell"/>
</dbReference>
<evidence type="ECO:0000256" key="7">
    <source>
        <dbReference type="ARBA" id="ARBA00022771"/>
    </source>
</evidence>
<evidence type="ECO:0000256" key="13">
    <source>
        <dbReference type="PROSITE-ProRule" id="PRU00175"/>
    </source>
</evidence>
<feature type="region of interest" description="Disordered" evidence="14">
    <location>
        <begin position="663"/>
        <end position="713"/>
    </location>
</feature>
<feature type="compositionally biased region" description="Low complexity" evidence="14">
    <location>
        <begin position="671"/>
        <end position="699"/>
    </location>
</feature>
<dbReference type="Pfam" id="PF04757">
    <property type="entry name" value="Pex2_Pex12"/>
    <property type="match status" value="1"/>
</dbReference>
<dbReference type="PANTHER" id="PTHR28093">
    <property type="entry name" value="MORPHOGENESIS-RELATED PROTEIN MSB1"/>
    <property type="match status" value="1"/>
</dbReference>
<dbReference type="GO" id="GO:0008270">
    <property type="term" value="F:zinc ion binding"/>
    <property type="evidence" value="ECO:0007669"/>
    <property type="project" value="UniProtKB-KW"/>
</dbReference>
<dbReference type="PROSITE" id="PS50089">
    <property type="entry name" value="ZF_RING_2"/>
    <property type="match status" value="1"/>
</dbReference>
<evidence type="ECO:0000256" key="12">
    <source>
        <dbReference type="ARBA" id="ARBA00023140"/>
    </source>
</evidence>
<feature type="compositionally biased region" description="Polar residues" evidence="14">
    <location>
        <begin position="529"/>
        <end position="538"/>
    </location>
</feature>
<reference evidence="16" key="1">
    <citation type="journal article" date="2021" name="Open Biol.">
        <title>Shared evolutionary footprints suggest mitochondrial oxidative damage underlies multiple complex I losses in fungi.</title>
        <authorList>
            <person name="Schikora-Tamarit M.A."/>
            <person name="Marcet-Houben M."/>
            <person name="Nosek J."/>
            <person name="Gabaldon T."/>
        </authorList>
    </citation>
    <scope>NUCLEOTIDE SEQUENCE</scope>
    <source>
        <strain evidence="16">NCAIM Y.01608</strain>
    </source>
</reference>
<evidence type="ECO:0000256" key="6">
    <source>
        <dbReference type="ARBA" id="ARBA00022723"/>
    </source>
</evidence>
<name>A0A9P8P4C0_9ASCO</name>
<evidence type="ECO:0000256" key="8">
    <source>
        <dbReference type="ARBA" id="ARBA00022833"/>
    </source>
</evidence>
<gene>
    <name evidence="16" type="ORF">OGATHE_003625</name>
</gene>
<dbReference type="InterPro" id="IPR013083">
    <property type="entry name" value="Znf_RING/FYVE/PHD"/>
</dbReference>
<feature type="region of interest" description="Disordered" evidence="14">
    <location>
        <begin position="726"/>
        <end position="835"/>
    </location>
</feature>
<keyword evidence="4" id="KW-0813">Transport</keyword>
<keyword evidence="17" id="KW-1185">Reference proteome</keyword>
<evidence type="ECO:0000256" key="11">
    <source>
        <dbReference type="ARBA" id="ARBA00023136"/>
    </source>
</evidence>
<evidence type="ECO:0000256" key="5">
    <source>
        <dbReference type="ARBA" id="ARBA00022692"/>
    </source>
</evidence>
<evidence type="ECO:0000256" key="4">
    <source>
        <dbReference type="ARBA" id="ARBA00022448"/>
    </source>
</evidence>
<keyword evidence="6" id="KW-0479">Metal-binding</keyword>
<keyword evidence="9" id="KW-0653">Protein transport</keyword>
<dbReference type="InterPro" id="IPR006845">
    <property type="entry name" value="Pex_N"/>
</dbReference>
<evidence type="ECO:0000256" key="3">
    <source>
        <dbReference type="ARBA" id="ARBA00008704"/>
    </source>
</evidence>
<dbReference type="Proteomes" id="UP000788993">
    <property type="component" value="Unassembled WGS sequence"/>
</dbReference>
<keyword evidence="12" id="KW-0576">Peroxisome</keyword>